<evidence type="ECO:0000256" key="4">
    <source>
        <dbReference type="ARBA" id="ARBA00022475"/>
    </source>
</evidence>
<keyword evidence="7" id="KW-0653">Protein transport</keyword>
<dbReference type="InterPro" id="IPR043129">
    <property type="entry name" value="ATPase_NBD"/>
</dbReference>
<comment type="similarity">
    <text evidence="2">Belongs to the GSP L family.</text>
</comment>
<reference evidence="13 14" key="1">
    <citation type="submission" date="2019-08" db="EMBL/GenBank/DDBJ databases">
        <authorList>
            <person name="Herpell B J."/>
        </authorList>
    </citation>
    <scope>NUCLEOTIDE SEQUENCE [LARGE SCALE GENOMIC DNA]</scope>
    <source>
        <strain evidence="14">Msb3</strain>
    </source>
</reference>
<dbReference type="InterPro" id="IPR007812">
    <property type="entry name" value="T2SS_protein-GspL"/>
</dbReference>
<evidence type="ECO:0000256" key="10">
    <source>
        <dbReference type="SAM" id="Phobius"/>
    </source>
</evidence>
<dbReference type="NCBIfam" id="TIGR01709">
    <property type="entry name" value="typeII_sec_gspL"/>
    <property type="match status" value="2"/>
</dbReference>
<dbReference type="GO" id="GO:0015627">
    <property type="term" value="C:type II protein secretion system complex"/>
    <property type="evidence" value="ECO:0007669"/>
    <property type="project" value="InterPro"/>
</dbReference>
<dbReference type="InterPro" id="IPR025691">
    <property type="entry name" value="GspL_pp_dom"/>
</dbReference>
<protein>
    <submittedName>
        <fullName evidence="13">General secretion pathway protein L</fullName>
    </submittedName>
</protein>
<evidence type="ECO:0000256" key="1">
    <source>
        <dbReference type="ARBA" id="ARBA00004377"/>
    </source>
</evidence>
<evidence type="ECO:0000259" key="12">
    <source>
        <dbReference type="Pfam" id="PF12693"/>
    </source>
</evidence>
<keyword evidence="3" id="KW-0813">Transport</keyword>
<evidence type="ECO:0000259" key="11">
    <source>
        <dbReference type="Pfam" id="PF05134"/>
    </source>
</evidence>
<dbReference type="Pfam" id="PF12693">
    <property type="entry name" value="GspL_C"/>
    <property type="match status" value="1"/>
</dbReference>
<keyword evidence="5" id="KW-0997">Cell inner membrane</keyword>
<dbReference type="EMBL" id="LR699553">
    <property type="protein sequence ID" value="VVD30792.1"/>
    <property type="molecule type" value="Genomic_DNA"/>
</dbReference>
<proteinExistence type="inferred from homology"/>
<keyword evidence="8 10" id="KW-1133">Transmembrane helix</keyword>
<dbReference type="GO" id="GO:0015628">
    <property type="term" value="P:protein secretion by the type II secretion system"/>
    <property type="evidence" value="ECO:0007669"/>
    <property type="project" value="InterPro"/>
</dbReference>
<dbReference type="Pfam" id="PF05134">
    <property type="entry name" value="T2SSL"/>
    <property type="match status" value="1"/>
</dbReference>
<sequence length="475" mass="50315">MSTLIVLLPPRDPAVPSQEWQLPELPFVLLDKSGRTQRAGRSALALLPRASIAVLMVAARDLLMMPATLPPLRGPRLRQALPNIVEDQLIQDPQTCHIAVDPKPLAGGRQLLAIIDRGWFRFVCESFANAGHRSLRAVPVTRCLPQAAALDINAPAEVAEMVNAGEPALAGAAGVATSLPGVAPVVAPGLASVVPMVAAVLGAVVQTAPAMLLEGALESAAGSGVPRVELAIARGVQGEGLAVPASAVNPTLGALAGAAPVSLYMLTEVPGNEPSLATNSPARLAAYIHGASPLPFEQLARRALECRFDLCQFEFASQPWRLDRATLRRLRLPAWLAVGALVIAIVGANVQWLLLARQRDAINTQMTELLLNTFPKTTVVLDAPDQMARQLQQLRVAAGELSPDDFLPLADGLARSLAPVPVNGIAALDYHDRRLDVTFKPEVKLDPDFSKRLGRNGLSGAIDSNTGKWTIRNGQ</sequence>
<dbReference type="AlphaFoldDB" id="A0A5Q4YWL4"/>
<evidence type="ECO:0000256" key="6">
    <source>
        <dbReference type="ARBA" id="ARBA00022692"/>
    </source>
</evidence>
<accession>A0A5Q4YWL4</accession>
<keyword evidence="9 10" id="KW-0472">Membrane</keyword>
<keyword evidence="6 10" id="KW-0812">Transmembrane</keyword>
<evidence type="ECO:0000313" key="14">
    <source>
        <dbReference type="Proteomes" id="UP000325811"/>
    </source>
</evidence>
<name>A0A5Q4YWL4_9BURK</name>
<comment type="subcellular location">
    <subcellularLocation>
        <location evidence="1">Cell inner membrane</location>
        <topology evidence="1">Single-pass membrane protein</topology>
    </subcellularLocation>
</comment>
<dbReference type="KEGG" id="pdio:PDMSB3_4348"/>
<dbReference type="RefSeq" id="WP_007180079.1">
    <property type="nucleotide sequence ID" value="NZ_LR699553.1"/>
</dbReference>
<dbReference type="InterPro" id="IPR024230">
    <property type="entry name" value="GspL_cyto_dom"/>
</dbReference>
<evidence type="ECO:0000256" key="5">
    <source>
        <dbReference type="ARBA" id="ARBA00022519"/>
    </source>
</evidence>
<evidence type="ECO:0000256" key="9">
    <source>
        <dbReference type="ARBA" id="ARBA00023136"/>
    </source>
</evidence>
<evidence type="ECO:0000313" key="13">
    <source>
        <dbReference type="EMBL" id="VVD30792.1"/>
    </source>
</evidence>
<evidence type="ECO:0000256" key="3">
    <source>
        <dbReference type="ARBA" id="ARBA00022448"/>
    </source>
</evidence>
<gene>
    <name evidence="13" type="ORF">PDMSB3_4348</name>
</gene>
<keyword evidence="4" id="KW-1003">Cell membrane</keyword>
<evidence type="ECO:0000256" key="7">
    <source>
        <dbReference type="ARBA" id="ARBA00022927"/>
    </source>
</evidence>
<keyword evidence="14" id="KW-1185">Reference proteome</keyword>
<evidence type="ECO:0000256" key="2">
    <source>
        <dbReference type="ARBA" id="ARBA00005318"/>
    </source>
</evidence>
<feature type="domain" description="GspL periplasmic" evidence="12">
    <location>
        <begin position="326"/>
        <end position="442"/>
    </location>
</feature>
<feature type="transmembrane region" description="Helical" evidence="10">
    <location>
        <begin position="334"/>
        <end position="356"/>
    </location>
</feature>
<dbReference type="GO" id="GO:0005886">
    <property type="term" value="C:plasma membrane"/>
    <property type="evidence" value="ECO:0007669"/>
    <property type="project" value="UniProtKB-SubCell"/>
</dbReference>
<evidence type="ECO:0000256" key="8">
    <source>
        <dbReference type="ARBA" id="ARBA00022989"/>
    </source>
</evidence>
<dbReference type="GO" id="GO:0009276">
    <property type="term" value="C:Gram-negative-bacterium-type cell wall"/>
    <property type="evidence" value="ECO:0007669"/>
    <property type="project" value="InterPro"/>
</dbReference>
<organism evidence="13 14">
    <name type="scientific">Paraburkholderia dioscoreae</name>
    <dbReference type="NCBI Taxonomy" id="2604047"/>
    <lineage>
        <taxon>Bacteria</taxon>
        <taxon>Pseudomonadati</taxon>
        <taxon>Pseudomonadota</taxon>
        <taxon>Betaproteobacteria</taxon>
        <taxon>Burkholderiales</taxon>
        <taxon>Burkholderiaceae</taxon>
        <taxon>Paraburkholderia</taxon>
    </lineage>
</organism>
<dbReference type="SUPFAM" id="SSF53067">
    <property type="entry name" value="Actin-like ATPase domain"/>
    <property type="match status" value="1"/>
</dbReference>
<dbReference type="Gene3D" id="3.30.420.380">
    <property type="match status" value="1"/>
</dbReference>
<dbReference type="Proteomes" id="UP000325811">
    <property type="component" value="Chromosome I"/>
</dbReference>
<feature type="domain" description="GspL cytoplasmic actin-ATPase-like" evidence="11">
    <location>
        <begin position="36"/>
        <end position="146"/>
    </location>
</feature>